<dbReference type="InterPro" id="IPR011042">
    <property type="entry name" value="6-blade_b-propeller_TolB-like"/>
</dbReference>
<evidence type="ECO:0000313" key="2">
    <source>
        <dbReference type="EMBL" id="MFC4999337.1"/>
    </source>
</evidence>
<dbReference type="SUPFAM" id="SSF82171">
    <property type="entry name" value="DPP6 N-terminal domain-like"/>
    <property type="match status" value="1"/>
</dbReference>
<keyword evidence="1" id="KW-1133">Transmembrane helix</keyword>
<dbReference type="EMBL" id="JBHSIU010000018">
    <property type="protein sequence ID" value="MFC4999337.1"/>
    <property type="molecule type" value="Genomic_DNA"/>
</dbReference>
<dbReference type="RefSeq" id="WP_380115739.1">
    <property type="nucleotide sequence ID" value="NZ_JBHSIU010000018.1"/>
</dbReference>
<keyword evidence="1" id="KW-0472">Membrane</keyword>
<reference evidence="3" key="1">
    <citation type="journal article" date="2019" name="Int. J. Syst. Evol. Microbiol.">
        <title>The Global Catalogue of Microorganisms (GCM) 10K type strain sequencing project: providing services to taxonomists for standard genome sequencing and annotation.</title>
        <authorList>
            <consortium name="The Broad Institute Genomics Platform"/>
            <consortium name="The Broad Institute Genome Sequencing Center for Infectious Disease"/>
            <person name="Wu L."/>
            <person name="Ma J."/>
        </authorList>
    </citation>
    <scope>NUCLEOTIDE SEQUENCE [LARGE SCALE GENOMIC DNA]</scope>
    <source>
        <strain evidence="3">CGMCC 4.7152</strain>
    </source>
</reference>
<evidence type="ECO:0000313" key="3">
    <source>
        <dbReference type="Proteomes" id="UP001595912"/>
    </source>
</evidence>
<organism evidence="2 3">
    <name type="scientific">Dactylosporangium cerinum</name>
    <dbReference type="NCBI Taxonomy" id="1434730"/>
    <lineage>
        <taxon>Bacteria</taxon>
        <taxon>Bacillati</taxon>
        <taxon>Actinomycetota</taxon>
        <taxon>Actinomycetes</taxon>
        <taxon>Micromonosporales</taxon>
        <taxon>Micromonosporaceae</taxon>
        <taxon>Dactylosporangium</taxon>
    </lineage>
</organism>
<dbReference type="Proteomes" id="UP001595912">
    <property type="component" value="Unassembled WGS sequence"/>
</dbReference>
<proteinExistence type="predicted"/>
<sequence>MKELFANLPDEQAPPPPPGYLDTVLTVARRSARRRRAVGVAAWTAVLLAVIAVAVPLVRPPSQPAAPSTRATLPSRFAGYSVLTADASRSPAGRAIALYGYGNGELFNMHQPLVAGADGNTYRRIAAMQDRELPAALLSPDGTRVLFGDDRAAVTDLQLLDLTNGRQRPVPVGQAVGVRLLAWSPDGRYVAYSAAPVPGNTDNIGNFVDYEVARTGTLRILDLTTGNSTPVPAATPAWKAAFAPDSHRLAVQVGRQLHLLDVSGASSGVVDLPADRQLVGNVGWSLDGAAFATMPLPVDGQASGSTGHDTYLTERQTLTFVPVPGVGGPVTPSFDAVQLLGWSAPEQVLVLDADAVGHLTIALVDLRDGSRRVLSRFDTGSSCEFGTQSCQVFDLQLATGLLPGVTARDAGWAHRGPWPVWFMVTVGVPIAGVTVLMWWLIRRRSRRLPTGTSPTGN</sequence>
<protein>
    <submittedName>
        <fullName evidence="2">TolB family protein</fullName>
    </submittedName>
</protein>
<feature type="transmembrane region" description="Helical" evidence="1">
    <location>
        <begin position="37"/>
        <end position="58"/>
    </location>
</feature>
<feature type="transmembrane region" description="Helical" evidence="1">
    <location>
        <begin position="418"/>
        <end position="441"/>
    </location>
</feature>
<gene>
    <name evidence="2" type="ORF">ACFPIJ_15990</name>
</gene>
<name>A0ABV9VSG1_9ACTN</name>
<comment type="caution">
    <text evidence="2">The sequence shown here is derived from an EMBL/GenBank/DDBJ whole genome shotgun (WGS) entry which is preliminary data.</text>
</comment>
<accession>A0ABV9VSG1</accession>
<keyword evidence="3" id="KW-1185">Reference proteome</keyword>
<keyword evidence="1" id="KW-0812">Transmembrane</keyword>
<dbReference type="Gene3D" id="2.120.10.30">
    <property type="entry name" value="TolB, C-terminal domain"/>
    <property type="match status" value="1"/>
</dbReference>
<evidence type="ECO:0000256" key="1">
    <source>
        <dbReference type="SAM" id="Phobius"/>
    </source>
</evidence>